<evidence type="ECO:0000256" key="9">
    <source>
        <dbReference type="ARBA" id="ARBA00044200"/>
    </source>
</evidence>
<keyword evidence="13" id="KW-1185">Reference proteome</keyword>
<keyword evidence="4" id="KW-0547">Nucleotide-binding</keyword>
<keyword evidence="5" id="KW-0648">Protein biosynthesis</keyword>
<evidence type="ECO:0000313" key="12">
    <source>
        <dbReference type="EMBL" id="PFH50083.1"/>
    </source>
</evidence>
<dbReference type="Pfam" id="PF00009">
    <property type="entry name" value="GTP_EFTU"/>
    <property type="match status" value="1"/>
</dbReference>
<dbReference type="InterPro" id="IPR027417">
    <property type="entry name" value="P-loop_NTPase"/>
</dbReference>
<protein>
    <recommendedName>
        <fullName evidence="9">Translation initiation factor IF-2, mitochondrial</fullName>
    </recommendedName>
</protein>
<dbReference type="InterPro" id="IPR023115">
    <property type="entry name" value="TIF_IF2_dom3"/>
</dbReference>
<dbReference type="GO" id="GO:0003924">
    <property type="term" value="F:GTPase activity"/>
    <property type="evidence" value="ECO:0007669"/>
    <property type="project" value="InterPro"/>
</dbReference>
<dbReference type="SUPFAM" id="SSF52156">
    <property type="entry name" value="Initiation factor IF2/eIF5b, domain 3"/>
    <property type="match status" value="1"/>
</dbReference>
<dbReference type="CDD" id="cd03692">
    <property type="entry name" value="mtIF2_IVc"/>
    <property type="match status" value="1"/>
</dbReference>
<organism evidence="12 13">
    <name type="scientific">Amanita thiersii Skay4041</name>
    <dbReference type="NCBI Taxonomy" id="703135"/>
    <lineage>
        <taxon>Eukaryota</taxon>
        <taxon>Fungi</taxon>
        <taxon>Dikarya</taxon>
        <taxon>Basidiomycota</taxon>
        <taxon>Agaricomycotina</taxon>
        <taxon>Agaricomycetes</taxon>
        <taxon>Agaricomycetidae</taxon>
        <taxon>Agaricales</taxon>
        <taxon>Pluteineae</taxon>
        <taxon>Amanitaceae</taxon>
        <taxon>Amanita</taxon>
    </lineage>
</organism>
<feature type="domain" description="Tr-type G" evidence="11">
    <location>
        <begin position="151"/>
        <end position="329"/>
    </location>
</feature>
<dbReference type="GO" id="GO:0005525">
    <property type="term" value="F:GTP binding"/>
    <property type="evidence" value="ECO:0007669"/>
    <property type="project" value="UniProtKB-KW"/>
</dbReference>
<sequence>MLPNTVDDYPLERDRTRRKTRDGFKQRGSLLSKVNDGQELTLPSTSKPHGQKKKAQSKKKSKLLAPRPDVYIPTTVSVRNLSRLLNVRLERLQQRMRQVGMENEASYDYVLTADYAALIAEEFGRNPVISDEAAFDIYPPAPHPNSISFPLRPPVVTIMGHVDHGKTTLLDTLRSSSVAKGEAGGITQHIGAFSVSVPETSGSSGSRSITFLDTPGHAAFSAMRARGARVTDIVVLVVAADDGIMPQTKEVINLVKKEKEKVGLVVAINKVDKPGVDIDRVQKALMTEGVQVEPFGGDIPCVEVSGLTGQGLPDLVETISTMAEMQDLRAESEGPIYGYVLESKVQKGLGPVATVLVLQGCLSVGSHLISGLAQGKVRLMKDSTGAGVKSAYPGMAVTVSGWKTLPTAGEEVLQGAEAEVKKAVANRERKAEIEASLADVDAINASRQQDRQRRTLEAETDELVEEVGETGVKELKLVVKADVSGSAEAVVGALQGIGNDKAMTKIIFSGVGDISEADVMMAKAVGGTIVGFSVAAPRAVETMAARNSVPICSSNVIYRLMDDIKAQVIDLLPKTIETTVLGEATVLQLFDIHLKAKQTMKVAGCRVVNGVIEKALMARVVRQGSVVHEGHLDTMRQLKKDVTEVRKGSECGLSFTKFSDLREGDLIQFCKQIEKPGIL</sequence>
<evidence type="ECO:0000256" key="1">
    <source>
        <dbReference type="ARBA" id="ARBA00004173"/>
    </source>
</evidence>
<comment type="subcellular location">
    <subcellularLocation>
        <location evidence="1">Mitochondrion</location>
    </subcellularLocation>
</comment>
<proteinExistence type="inferred from homology"/>
<dbReference type="InterPro" id="IPR036925">
    <property type="entry name" value="TIF_IF2_dom3_sf"/>
</dbReference>
<evidence type="ECO:0000256" key="4">
    <source>
        <dbReference type="ARBA" id="ARBA00022741"/>
    </source>
</evidence>
<feature type="compositionally biased region" description="Basic and acidic residues" evidence="10">
    <location>
        <begin position="10"/>
        <end position="25"/>
    </location>
</feature>
<dbReference type="InterPro" id="IPR015760">
    <property type="entry name" value="TIF_IF2"/>
</dbReference>
<dbReference type="Proteomes" id="UP000242287">
    <property type="component" value="Unassembled WGS sequence"/>
</dbReference>
<feature type="compositionally biased region" description="Basic residues" evidence="10">
    <location>
        <begin position="49"/>
        <end position="62"/>
    </location>
</feature>
<evidence type="ECO:0000256" key="3">
    <source>
        <dbReference type="ARBA" id="ARBA00022540"/>
    </source>
</evidence>
<feature type="region of interest" description="Disordered" evidence="10">
    <location>
        <begin position="1"/>
        <end position="66"/>
    </location>
</feature>
<dbReference type="SUPFAM" id="SSF50447">
    <property type="entry name" value="Translation proteins"/>
    <property type="match status" value="2"/>
</dbReference>
<evidence type="ECO:0000256" key="7">
    <source>
        <dbReference type="ARBA" id="ARBA00023128"/>
    </source>
</evidence>
<dbReference type="EMBL" id="KZ302012">
    <property type="protein sequence ID" value="PFH50083.1"/>
    <property type="molecule type" value="Genomic_DNA"/>
</dbReference>
<dbReference type="InterPro" id="IPR005225">
    <property type="entry name" value="Small_GTP-bd"/>
</dbReference>
<keyword evidence="7" id="KW-0496">Mitochondrion</keyword>
<dbReference type="STRING" id="703135.A0A2A9NQW9"/>
<dbReference type="Pfam" id="PF22042">
    <property type="entry name" value="EF-G_D2"/>
    <property type="match status" value="1"/>
</dbReference>
<evidence type="ECO:0000259" key="11">
    <source>
        <dbReference type="PROSITE" id="PS51722"/>
    </source>
</evidence>
<dbReference type="FunFam" id="3.40.50.10050:FF:000001">
    <property type="entry name" value="Translation initiation factor IF-2"/>
    <property type="match status" value="1"/>
</dbReference>
<evidence type="ECO:0000256" key="6">
    <source>
        <dbReference type="ARBA" id="ARBA00022946"/>
    </source>
</evidence>
<dbReference type="Pfam" id="PF11987">
    <property type="entry name" value="IF-2"/>
    <property type="match status" value="1"/>
</dbReference>
<evidence type="ECO:0000256" key="5">
    <source>
        <dbReference type="ARBA" id="ARBA00022917"/>
    </source>
</evidence>
<dbReference type="Gene3D" id="2.40.30.10">
    <property type="entry name" value="Translation factors"/>
    <property type="match status" value="2"/>
</dbReference>
<dbReference type="Gene3D" id="3.40.50.300">
    <property type="entry name" value="P-loop containing nucleotide triphosphate hydrolases"/>
    <property type="match status" value="1"/>
</dbReference>
<dbReference type="GO" id="GO:0003743">
    <property type="term" value="F:translation initiation factor activity"/>
    <property type="evidence" value="ECO:0007669"/>
    <property type="project" value="UniProtKB-KW"/>
</dbReference>
<evidence type="ECO:0000256" key="2">
    <source>
        <dbReference type="ARBA" id="ARBA00007733"/>
    </source>
</evidence>
<evidence type="ECO:0000256" key="8">
    <source>
        <dbReference type="ARBA" id="ARBA00023134"/>
    </source>
</evidence>
<dbReference type="NCBIfam" id="TIGR00487">
    <property type="entry name" value="IF-2"/>
    <property type="match status" value="1"/>
</dbReference>
<dbReference type="FunFam" id="3.40.50.300:FF:000019">
    <property type="entry name" value="Translation initiation factor IF-2"/>
    <property type="match status" value="1"/>
</dbReference>
<dbReference type="PANTHER" id="PTHR43381:SF20">
    <property type="entry name" value="TRANSLATION INITIATION FACTOR IF-2, MITOCHONDRIAL"/>
    <property type="match status" value="1"/>
</dbReference>
<dbReference type="OrthoDB" id="361630at2759"/>
<dbReference type="GO" id="GO:0005739">
    <property type="term" value="C:mitochondrion"/>
    <property type="evidence" value="ECO:0007669"/>
    <property type="project" value="UniProtKB-SubCell"/>
</dbReference>
<dbReference type="NCBIfam" id="TIGR00231">
    <property type="entry name" value="small_GTP"/>
    <property type="match status" value="1"/>
</dbReference>
<reference evidence="12 13" key="1">
    <citation type="submission" date="2014-02" db="EMBL/GenBank/DDBJ databases">
        <title>Transposable element dynamics among asymbiotic and ectomycorrhizal Amanita fungi.</title>
        <authorList>
            <consortium name="DOE Joint Genome Institute"/>
            <person name="Hess J."/>
            <person name="Skrede I."/>
            <person name="Wolfe B."/>
            <person name="LaButti K."/>
            <person name="Ohm R.A."/>
            <person name="Grigoriev I.V."/>
            <person name="Pringle A."/>
        </authorList>
    </citation>
    <scope>NUCLEOTIDE SEQUENCE [LARGE SCALE GENOMIC DNA]</scope>
    <source>
        <strain evidence="12 13">SKay4041</strain>
    </source>
</reference>
<dbReference type="CDD" id="cd01887">
    <property type="entry name" value="IF2_eIF5B"/>
    <property type="match status" value="1"/>
</dbReference>
<dbReference type="Gene3D" id="3.40.50.10050">
    <property type="entry name" value="Translation initiation factor IF- 2, domain 3"/>
    <property type="match status" value="1"/>
</dbReference>
<dbReference type="InterPro" id="IPR000795">
    <property type="entry name" value="T_Tr_GTP-bd_dom"/>
</dbReference>
<gene>
    <name evidence="12" type="ORF">AMATHDRAFT_146107</name>
</gene>
<dbReference type="PANTHER" id="PTHR43381">
    <property type="entry name" value="TRANSLATION INITIATION FACTOR IF-2-RELATED"/>
    <property type="match status" value="1"/>
</dbReference>
<dbReference type="FunFam" id="2.40.30.10:FF:000008">
    <property type="entry name" value="Translation initiation factor IF-2"/>
    <property type="match status" value="1"/>
</dbReference>
<dbReference type="InterPro" id="IPR009000">
    <property type="entry name" value="Transl_B-barrel_sf"/>
</dbReference>
<dbReference type="PROSITE" id="PS51722">
    <property type="entry name" value="G_TR_2"/>
    <property type="match status" value="1"/>
</dbReference>
<dbReference type="SUPFAM" id="SSF52540">
    <property type="entry name" value="P-loop containing nucleoside triphosphate hydrolases"/>
    <property type="match status" value="1"/>
</dbReference>
<accession>A0A2A9NQW9</accession>
<name>A0A2A9NQW9_9AGAR</name>
<evidence type="ECO:0000256" key="10">
    <source>
        <dbReference type="SAM" id="MobiDB-lite"/>
    </source>
</evidence>
<keyword evidence="6" id="KW-0809">Transit peptide</keyword>
<dbReference type="InterPro" id="IPR000178">
    <property type="entry name" value="TF_IF2_bacterial-like"/>
</dbReference>
<evidence type="ECO:0000313" key="13">
    <source>
        <dbReference type="Proteomes" id="UP000242287"/>
    </source>
</evidence>
<dbReference type="PRINTS" id="PR00315">
    <property type="entry name" value="ELONGATNFCT"/>
</dbReference>
<keyword evidence="3" id="KW-0396">Initiation factor</keyword>
<keyword evidence="8" id="KW-0342">GTP-binding</keyword>
<dbReference type="InterPro" id="IPR053905">
    <property type="entry name" value="EF-G-like_DII"/>
</dbReference>
<dbReference type="AlphaFoldDB" id="A0A2A9NQW9"/>
<comment type="similarity">
    <text evidence="2">Belongs to the TRAFAC class translation factor GTPase superfamily. Classic translation factor GTPase family. IF-2 subfamily.</text>
</comment>